<dbReference type="OrthoDB" id="6188167at2"/>
<reference evidence="3" key="1">
    <citation type="submission" date="2019-03" db="EMBL/GenBank/DDBJ databases">
        <title>Aquabacterium pictum sp.nov., the first bacteriochlorophyll a-containing freshwater bacterium in the genus Aquabacterium of the class Betaproteobacteria.</title>
        <authorList>
            <person name="Hirose S."/>
            <person name="Tank M."/>
            <person name="Hara E."/>
            <person name="Tamaki H."/>
            <person name="Takaichi S."/>
            <person name="Haruta S."/>
            <person name="Hanada S."/>
        </authorList>
    </citation>
    <scope>NUCLEOTIDE SEQUENCE [LARGE SCALE GENOMIC DNA]</scope>
    <source>
        <strain evidence="3">W35</strain>
    </source>
</reference>
<gene>
    <name evidence="2" type="ORF">AQPW35_32620</name>
</gene>
<protein>
    <recommendedName>
        <fullName evidence="4">DUF1631 domain-containing protein</fullName>
    </recommendedName>
</protein>
<evidence type="ECO:0008006" key="4">
    <source>
        <dbReference type="Google" id="ProtNLM"/>
    </source>
</evidence>
<name>A0A480ARZ3_9BURK</name>
<evidence type="ECO:0000313" key="3">
    <source>
        <dbReference type="Proteomes" id="UP000301751"/>
    </source>
</evidence>
<dbReference type="Proteomes" id="UP000301751">
    <property type="component" value="Unassembled WGS sequence"/>
</dbReference>
<comment type="caution">
    <text evidence="2">The sequence shown here is derived from an EMBL/GenBank/DDBJ whole genome shotgun (WGS) entry which is preliminary data.</text>
</comment>
<evidence type="ECO:0000313" key="2">
    <source>
        <dbReference type="EMBL" id="GCL64181.1"/>
    </source>
</evidence>
<feature type="compositionally biased region" description="Low complexity" evidence="1">
    <location>
        <begin position="85"/>
        <end position="97"/>
    </location>
</feature>
<organism evidence="2 3">
    <name type="scientific">Pseudaquabacterium pictum</name>
    <dbReference type="NCBI Taxonomy" id="2315236"/>
    <lineage>
        <taxon>Bacteria</taxon>
        <taxon>Pseudomonadati</taxon>
        <taxon>Pseudomonadota</taxon>
        <taxon>Betaproteobacteria</taxon>
        <taxon>Burkholderiales</taxon>
        <taxon>Sphaerotilaceae</taxon>
        <taxon>Pseudaquabacterium</taxon>
    </lineage>
</organism>
<keyword evidence="3" id="KW-1185">Reference proteome</keyword>
<dbReference type="Pfam" id="PF07793">
    <property type="entry name" value="DUF1631"/>
    <property type="match status" value="2"/>
</dbReference>
<dbReference type="RefSeq" id="WP_137733905.1">
    <property type="nucleotide sequence ID" value="NZ_BJCL01000008.1"/>
</dbReference>
<dbReference type="EMBL" id="BJCL01000008">
    <property type="protein sequence ID" value="GCL64181.1"/>
    <property type="molecule type" value="Genomic_DNA"/>
</dbReference>
<proteinExistence type="predicted"/>
<feature type="region of interest" description="Disordered" evidence="1">
    <location>
        <begin position="77"/>
        <end position="97"/>
    </location>
</feature>
<evidence type="ECO:0000256" key="1">
    <source>
        <dbReference type="SAM" id="MobiDB-lite"/>
    </source>
</evidence>
<dbReference type="AlphaFoldDB" id="A0A480ARZ3"/>
<dbReference type="InterPro" id="IPR012434">
    <property type="entry name" value="DUF1631"/>
</dbReference>
<accession>A0A480ARZ3</accession>
<sequence length="539" mass="58539">MPTRPTLQDFIDEELLRVPMTLDLVIDAVHQRWRERLPGQSRGSGIDPARVLQQHRNELTARALAVLRLSAQEDLRALQPGGSVPPRGAAKPAAPRRSASLVAEPSLSLIDEADVAVDIEIARCTQAVKLQAEVVLRELQTYTSALVNDANVSRDTNPFRPERMVRALWDGVQQLPMARPLMAAFLQDAAQPLATILQRAYAAACRRLEEQGVEPASYRTIVTSGSTVWGHQTTARYQVPDDLHVLRSSMPMPLGSLPAAPQRAPAAVSAAATAAPIAATTTTASGSAAPDPQLIELLARLFEAIQGDLRLAPDTVALMQRLQPTALRVALRDPSLLDRYDHALWRFMDQLAHDLALCTPSQRLRLLGLGRNLVDHLAQADPRDSHGFAWALERLLAAQRHALNQAIAAAQPEIDKLERIVADQASATTGAMPLDIATLDTVPAALMAEPPSATGGTLASTGLPPGATVRAYLQGERRTLVSLWQDGQHELALLREPATELLFAVRQRALARLQSEGLAHTFKVRSLVRRSAEKVMRAL</sequence>